<evidence type="ECO:0000256" key="1">
    <source>
        <dbReference type="ARBA" id="ARBA00010541"/>
    </source>
</evidence>
<feature type="domain" description="PDZ" evidence="4">
    <location>
        <begin position="164"/>
        <end position="249"/>
    </location>
</feature>
<dbReference type="EMBL" id="NJBN01000002">
    <property type="protein sequence ID" value="TKJ41811.1"/>
    <property type="molecule type" value="Genomic_DNA"/>
</dbReference>
<keyword evidence="3" id="KW-0812">Transmembrane</keyword>
<comment type="similarity">
    <text evidence="1">Belongs to the peptidase S1C family.</text>
</comment>
<proteinExistence type="inferred from homology"/>
<accession>A0A532V3L8</accession>
<dbReference type="InterPro" id="IPR036034">
    <property type="entry name" value="PDZ_sf"/>
</dbReference>
<evidence type="ECO:0000313" key="5">
    <source>
        <dbReference type="EMBL" id="TKJ41811.1"/>
    </source>
</evidence>
<feature type="domain" description="PDZ" evidence="4">
    <location>
        <begin position="27"/>
        <end position="123"/>
    </location>
</feature>
<dbReference type="PANTHER" id="PTHR22939">
    <property type="entry name" value="SERINE PROTEASE FAMILY S1C HTRA-RELATED"/>
    <property type="match status" value="1"/>
</dbReference>
<dbReference type="SUPFAM" id="SSF50156">
    <property type="entry name" value="PDZ domain-like"/>
    <property type="match status" value="2"/>
</dbReference>
<dbReference type="PROSITE" id="PS50106">
    <property type="entry name" value="PDZ"/>
    <property type="match status" value="2"/>
</dbReference>
<feature type="transmembrane region" description="Helical" evidence="3">
    <location>
        <begin position="12"/>
        <end position="29"/>
    </location>
</feature>
<dbReference type="SMART" id="SM00228">
    <property type="entry name" value="PDZ"/>
    <property type="match status" value="2"/>
</dbReference>
<name>A0A532V3L8_UNCL8</name>
<dbReference type="InterPro" id="IPR001478">
    <property type="entry name" value="PDZ"/>
</dbReference>
<keyword evidence="3" id="KW-0472">Membrane</keyword>
<dbReference type="Proteomes" id="UP000319619">
    <property type="component" value="Unassembled WGS sequence"/>
</dbReference>
<comment type="caution">
    <text evidence="5">The sequence shown here is derived from an EMBL/GenBank/DDBJ whole genome shotgun (WGS) entry which is preliminary data.</text>
</comment>
<reference evidence="5 6" key="1">
    <citation type="submission" date="2017-06" db="EMBL/GenBank/DDBJ databases">
        <title>Novel microbial phyla capable of carbon fixation and sulfur reduction in deep-sea sediments.</title>
        <authorList>
            <person name="Huang J."/>
            <person name="Baker B."/>
            <person name="Wang Y."/>
        </authorList>
    </citation>
    <scope>NUCLEOTIDE SEQUENCE [LARGE SCALE GENOMIC DNA]</scope>
    <source>
        <strain evidence="5">B3_LCP</strain>
    </source>
</reference>
<dbReference type="PANTHER" id="PTHR22939:SF130">
    <property type="entry name" value="PERIPLASMIC SERINE ENDOPROTEASE DEGP-LIKE-RELATED"/>
    <property type="match status" value="1"/>
</dbReference>
<organism evidence="5 6">
    <name type="scientific">candidate division LCP-89 bacterium B3_LCP</name>
    <dbReference type="NCBI Taxonomy" id="2012998"/>
    <lineage>
        <taxon>Bacteria</taxon>
        <taxon>Pseudomonadati</taxon>
        <taxon>Bacteria division LCP-89</taxon>
    </lineage>
</organism>
<dbReference type="Pfam" id="PF13180">
    <property type="entry name" value="PDZ_2"/>
    <property type="match status" value="2"/>
</dbReference>
<evidence type="ECO:0000256" key="3">
    <source>
        <dbReference type="SAM" id="Phobius"/>
    </source>
</evidence>
<evidence type="ECO:0000313" key="6">
    <source>
        <dbReference type="Proteomes" id="UP000319619"/>
    </source>
</evidence>
<dbReference type="CDD" id="cd10839">
    <property type="entry name" value="cpPDZ1_DegP-like"/>
    <property type="match status" value="1"/>
</dbReference>
<protein>
    <recommendedName>
        <fullName evidence="4">PDZ domain-containing protein</fullName>
    </recommendedName>
</protein>
<evidence type="ECO:0000259" key="4">
    <source>
        <dbReference type="PROSITE" id="PS50106"/>
    </source>
</evidence>
<sequence>MNERHNTLSRILLAGGIALIVAIAFWSVSQQSAIAGTDCHGFLGVYLTSKVEVTIEDGEKSEKTGKAYVDVVEDGPADKAGLEDGDLIVSFNGKGVDNTKELQKLIHKTKPGDKVKVVVQRGGKELQFSVEMGEPPAKKIFSWMGKGKSGKHRMKLKYKGCVSDDRGWMGVELQDLSDQLGEYFKVDDGKGALVSSVMEDSPAEKAGLAAGDVIFKLDDEPIEDSGDLVTSLLDNEPGDKVAVKLIRKGKKKTIKVELSEVPEKYACGSCDKDSQSLFLDCGDFDFGDFDCFDDLKIMKFKHHLDLDDFDDLKDIQINLEGPMEELKEELQRLKEEIDKLKEEHEKN</sequence>
<feature type="coiled-coil region" evidence="2">
    <location>
        <begin position="316"/>
        <end position="347"/>
    </location>
</feature>
<gene>
    <name evidence="5" type="ORF">CEE37_04380</name>
</gene>
<evidence type="ECO:0000256" key="2">
    <source>
        <dbReference type="SAM" id="Coils"/>
    </source>
</evidence>
<keyword evidence="3" id="KW-1133">Transmembrane helix</keyword>
<dbReference type="Gene3D" id="2.30.42.10">
    <property type="match status" value="2"/>
</dbReference>
<dbReference type="AlphaFoldDB" id="A0A532V3L8"/>
<keyword evidence="2" id="KW-0175">Coiled coil</keyword>
<dbReference type="GO" id="GO:0042597">
    <property type="term" value="C:periplasmic space"/>
    <property type="evidence" value="ECO:0007669"/>
    <property type="project" value="TreeGrafter"/>
</dbReference>